<comment type="subunit">
    <text evidence="10">Tetramer of two alpha and two beta subunits.</text>
</comment>
<dbReference type="Pfam" id="PF02092">
    <property type="entry name" value="tRNA_synt_2f"/>
    <property type="match status" value="1"/>
</dbReference>
<evidence type="ECO:0000256" key="5">
    <source>
        <dbReference type="ARBA" id="ARBA00022741"/>
    </source>
</evidence>
<dbReference type="PANTHER" id="PTHR30075">
    <property type="entry name" value="GLYCYL-TRNA SYNTHETASE"/>
    <property type="match status" value="1"/>
</dbReference>
<dbReference type="SUPFAM" id="SSF109604">
    <property type="entry name" value="HD-domain/PDEase-like"/>
    <property type="match status" value="1"/>
</dbReference>
<evidence type="ECO:0000256" key="3">
    <source>
        <dbReference type="ARBA" id="ARBA00022490"/>
    </source>
</evidence>
<dbReference type="Pfam" id="PF05746">
    <property type="entry name" value="DALR_1"/>
    <property type="match status" value="1"/>
</dbReference>
<dbReference type="GO" id="GO:0006420">
    <property type="term" value="P:arginyl-tRNA aminoacylation"/>
    <property type="evidence" value="ECO:0007669"/>
    <property type="project" value="InterPro"/>
</dbReference>
<dbReference type="InterPro" id="IPR008909">
    <property type="entry name" value="DALR_anticod-bd"/>
</dbReference>
<dbReference type="AlphaFoldDB" id="A0A6I4VPX6"/>
<dbReference type="GO" id="GO:0005829">
    <property type="term" value="C:cytosol"/>
    <property type="evidence" value="ECO:0007669"/>
    <property type="project" value="TreeGrafter"/>
</dbReference>
<evidence type="ECO:0000256" key="6">
    <source>
        <dbReference type="ARBA" id="ARBA00022840"/>
    </source>
</evidence>
<gene>
    <name evidence="10" type="primary">glyS</name>
    <name evidence="12" type="ORF">GSM42_07775</name>
</gene>
<evidence type="ECO:0000256" key="10">
    <source>
        <dbReference type="HAMAP-Rule" id="MF_00255"/>
    </source>
</evidence>
<evidence type="ECO:0000313" key="12">
    <source>
        <dbReference type="EMBL" id="MXQ53629.1"/>
    </source>
</evidence>
<accession>A0A6I4VPX6</accession>
<proteinExistence type="inferred from homology"/>
<reference evidence="12 13" key="1">
    <citation type="submission" date="2019-12" db="EMBL/GenBank/DDBJ databases">
        <title>Whole-genome analyses of novel actinobacteria.</title>
        <authorList>
            <person name="Sahin N."/>
            <person name="Saygin H."/>
        </authorList>
    </citation>
    <scope>NUCLEOTIDE SEQUENCE [LARGE SCALE GENOMIC DNA]</scope>
    <source>
        <strain evidence="12 13">KC615</strain>
    </source>
</reference>
<dbReference type="InterPro" id="IPR006194">
    <property type="entry name" value="Gly-tRNA-synth_heterodimer"/>
</dbReference>
<comment type="subcellular location">
    <subcellularLocation>
        <location evidence="1 10">Cytoplasm</location>
    </subcellularLocation>
</comment>
<feature type="domain" description="DALR anticodon binding" evidence="11">
    <location>
        <begin position="592"/>
        <end position="680"/>
    </location>
</feature>
<dbReference type="PANTHER" id="PTHR30075:SF2">
    <property type="entry name" value="GLYCINE--TRNA LIGASE, CHLOROPLASTIC_MITOCHONDRIAL 2"/>
    <property type="match status" value="1"/>
</dbReference>
<comment type="caution">
    <text evidence="12">The sequence shown here is derived from an EMBL/GenBank/DDBJ whole genome shotgun (WGS) entry which is preliminary data.</text>
</comment>
<sequence length="692" mass="78532">MNHNFLFEIGCEEIPARFVRDAANQLADKVTNWFADHRISIGSIQTFATPRRLAVLVTEVDKKQTDRAELLRGPAAKIAKQEDGNWSKAAMGFARKNGVELTSLELREEKGTEYVYAVKQEIGLQTEEVISNSFSSVLESLTFPKTMRWEATKTKFIRPIRWIVCLLNEDVIPISFAGVTADRITRGHRFLGEEISISTADQYQLALQEQFVEVDMDKRQNHIRLQLLELEQQNSWHIPIDTELLEEVTQLVEYPTVVSGQFATEYLSLPREVLITTMREHQRYFPVQDRSGTLLPYFITIRNGDKNALQYVSQGNEKVLRARLADAQFFYLEDQKLDIDKAKEKLEHIVYQEALGSMAARVERSKRLALGVGEKLGLTEEESEQLLRAASIAKFDQATQIVGEFPELEGYMGREYALLQGENPQVAQALYEQVLPRHAGDELPTSKIGTILALADRFDSLASGFGIGLSASGSQDPYGFRKKAAVVVQLFMHYHMYNFSLTNWIDLALAALEEDGKLIHPKMKVKAELQEFFRLRLKALLTEQSIRYDIIDAVLASEIDNLPFVVQKAAVLMECVDQHNFKSETEGFIRVANLATKGMQQVVNESLFEAEEETALYQAFHTASEEVNQAQNASDVYKALSKMVPAIHTFFDHVMVMVDSEEIKENRLALLKNIDQLVKTFAVFDHIVFEGE</sequence>
<dbReference type="EMBL" id="WUUL01000004">
    <property type="protein sequence ID" value="MXQ53629.1"/>
    <property type="molecule type" value="Genomic_DNA"/>
</dbReference>
<dbReference type="NCBIfam" id="TIGR00211">
    <property type="entry name" value="glyS"/>
    <property type="match status" value="1"/>
</dbReference>
<comment type="catalytic activity">
    <reaction evidence="9 10">
        <text>tRNA(Gly) + glycine + ATP = glycyl-tRNA(Gly) + AMP + diphosphate</text>
        <dbReference type="Rhea" id="RHEA:16013"/>
        <dbReference type="Rhea" id="RHEA-COMP:9664"/>
        <dbReference type="Rhea" id="RHEA-COMP:9683"/>
        <dbReference type="ChEBI" id="CHEBI:30616"/>
        <dbReference type="ChEBI" id="CHEBI:33019"/>
        <dbReference type="ChEBI" id="CHEBI:57305"/>
        <dbReference type="ChEBI" id="CHEBI:78442"/>
        <dbReference type="ChEBI" id="CHEBI:78522"/>
        <dbReference type="ChEBI" id="CHEBI:456215"/>
        <dbReference type="EC" id="6.1.1.14"/>
    </reaction>
</comment>
<keyword evidence="4 10" id="KW-0436">Ligase</keyword>
<evidence type="ECO:0000256" key="8">
    <source>
        <dbReference type="ARBA" id="ARBA00023146"/>
    </source>
</evidence>
<dbReference type="InterPro" id="IPR015944">
    <property type="entry name" value="Gly-tRNA-synth_bsu"/>
</dbReference>
<evidence type="ECO:0000256" key="4">
    <source>
        <dbReference type="ARBA" id="ARBA00022598"/>
    </source>
</evidence>
<evidence type="ECO:0000256" key="1">
    <source>
        <dbReference type="ARBA" id="ARBA00004496"/>
    </source>
</evidence>
<keyword evidence="5 10" id="KW-0547">Nucleotide-binding</keyword>
<dbReference type="GO" id="GO:0005524">
    <property type="term" value="F:ATP binding"/>
    <property type="evidence" value="ECO:0007669"/>
    <property type="project" value="UniProtKB-UniRule"/>
</dbReference>
<evidence type="ECO:0000313" key="13">
    <source>
        <dbReference type="Proteomes" id="UP000430692"/>
    </source>
</evidence>
<dbReference type="GO" id="GO:0004820">
    <property type="term" value="F:glycine-tRNA ligase activity"/>
    <property type="evidence" value="ECO:0007669"/>
    <property type="project" value="UniProtKB-UniRule"/>
</dbReference>
<dbReference type="HAMAP" id="MF_00255">
    <property type="entry name" value="Gly_tRNA_synth_beta"/>
    <property type="match status" value="1"/>
</dbReference>
<dbReference type="Proteomes" id="UP000430692">
    <property type="component" value="Unassembled WGS sequence"/>
</dbReference>
<evidence type="ECO:0000256" key="7">
    <source>
        <dbReference type="ARBA" id="ARBA00022917"/>
    </source>
</evidence>
<comment type="similarity">
    <text evidence="2 10">Belongs to the class-II aminoacyl-tRNA synthetase family.</text>
</comment>
<keyword evidence="13" id="KW-1185">Reference proteome</keyword>
<dbReference type="EC" id="6.1.1.14" evidence="10"/>
<keyword evidence="3 10" id="KW-0963">Cytoplasm</keyword>
<dbReference type="GO" id="GO:0006426">
    <property type="term" value="P:glycyl-tRNA aminoacylation"/>
    <property type="evidence" value="ECO:0007669"/>
    <property type="project" value="UniProtKB-UniRule"/>
</dbReference>
<dbReference type="PRINTS" id="PR01045">
    <property type="entry name" value="TRNASYNTHGB"/>
</dbReference>
<keyword evidence="8 10" id="KW-0030">Aminoacyl-tRNA synthetase</keyword>
<evidence type="ECO:0000256" key="9">
    <source>
        <dbReference type="ARBA" id="ARBA00047937"/>
    </source>
</evidence>
<name>A0A6I4VPX6_9BACL</name>
<protein>
    <recommendedName>
        <fullName evidence="10">Glycine--tRNA ligase beta subunit</fullName>
        <ecNumber evidence="10">6.1.1.14</ecNumber>
    </recommendedName>
    <alternativeName>
        <fullName evidence="10">Glycyl-tRNA synthetase beta subunit</fullName>
        <shortName evidence="10">GlyRS</shortName>
    </alternativeName>
</protein>
<organism evidence="12 13">
    <name type="scientific">Shimazuella alba</name>
    <dbReference type="NCBI Taxonomy" id="2690964"/>
    <lineage>
        <taxon>Bacteria</taxon>
        <taxon>Bacillati</taxon>
        <taxon>Bacillota</taxon>
        <taxon>Bacilli</taxon>
        <taxon>Bacillales</taxon>
        <taxon>Thermoactinomycetaceae</taxon>
        <taxon>Shimazuella</taxon>
    </lineage>
</organism>
<evidence type="ECO:0000256" key="2">
    <source>
        <dbReference type="ARBA" id="ARBA00008226"/>
    </source>
</evidence>
<evidence type="ECO:0000259" key="11">
    <source>
        <dbReference type="Pfam" id="PF05746"/>
    </source>
</evidence>
<dbReference type="GO" id="GO:0004814">
    <property type="term" value="F:arginine-tRNA ligase activity"/>
    <property type="evidence" value="ECO:0007669"/>
    <property type="project" value="InterPro"/>
</dbReference>
<keyword evidence="7 10" id="KW-0648">Protein biosynthesis</keyword>
<dbReference type="PROSITE" id="PS50861">
    <property type="entry name" value="AA_TRNA_LIGASE_II_GLYAB"/>
    <property type="match status" value="1"/>
</dbReference>
<dbReference type="RefSeq" id="WP_160800985.1">
    <property type="nucleotide sequence ID" value="NZ_WUUL01000004.1"/>
</dbReference>
<keyword evidence="6 10" id="KW-0067">ATP-binding</keyword>